<gene>
    <name evidence="1" type="ORF">H8S45_14560</name>
</gene>
<dbReference type="Proteomes" id="UP000606499">
    <property type="component" value="Unassembled WGS sequence"/>
</dbReference>
<name>A0A923RX38_9FIRM</name>
<dbReference type="EMBL" id="JACOPL010000023">
    <property type="protein sequence ID" value="MBC5726673.1"/>
    <property type="molecule type" value="Genomic_DNA"/>
</dbReference>
<protein>
    <submittedName>
        <fullName evidence="1">Uncharacterized protein</fullName>
    </submittedName>
</protein>
<evidence type="ECO:0000313" key="1">
    <source>
        <dbReference type="EMBL" id="MBC5726673.1"/>
    </source>
</evidence>
<reference evidence="1" key="1">
    <citation type="submission" date="2020-08" db="EMBL/GenBank/DDBJ databases">
        <title>Genome public.</title>
        <authorList>
            <person name="Liu C."/>
            <person name="Sun Q."/>
        </authorList>
    </citation>
    <scope>NUCLEOTIDE SEQUENCE</scope>
    <source>
        <strain evidence="1">NSJ-28</strain>
    </source>
</reference>
<dbReference type="AlphaFoldDB" id="A0A923RX38"/>
<keyword evidence="2" id="KW-1185">Reference proteome</keyword>
<sequence>MITSSFSGDIINASLRQLGASSIKEIRNGILYIAKFELSEDLCVTYVFDVTKRDRYFLQRVTPYPISHGDFTSAQEVVEFIRKDIRKFRNAQNSHNFPKFLDTTNAMVLFSHAVELLFLERNVTPEDLDSIYQTIQSGLHKIKDIHDRAPKIEE</sequence>
<comment type="caution">
    <text evidence="1">The sequence shown here is derived from an EMBL/GenBank/DDBJ whole genome shotgun (WGS) entry which is preliminary data.</text>
</comment>
<dbReference type="RefSeq" id="WP_054328334.1">
    <property type="nucleotide sequence ID" value="NZ_JACOPL010000023.1"/>
</dbReference>
<accession>A0A923RX38</accession>
<proteinExistence type="predicted"/>
<evidence type="ECO:0000313" key="2">
    <source>
        <dbReference type="Proteomes" id="UP000606499"/>
    </source>
</evidence>
<organism evidence="1 2">
    <name type="scientific">Agathobaculum faecis</name>
    <dbReference type="NCBI Taxonomy" id="2763013"/>
    <lineage>
        <taxon>Bacteria</taxon>
        <taxon>Bacillati</taxon>
        <taxon>Bacillota</taxon>
        <taxon>Clostridia</taxon>
        <taxon>Eubacteriales</taxon>
        <taxon>Butyricicoccaceae</taxon>
        <taxon>Agathobaculum</taxon>
    </lineage>
</organism>